<keyword evidence="1" id="KW-0175">Coiled coil</keyword>
<name>A0AB73GZU8_9XANT</name>
<gene>
    <name evidence="2" type="ORF">FHR65_003151</name>
</gene>
<reference evidence="2" key="1">
    <citation type="submission" date="2020-08" db="EMBL/GenBank/DDBJ databases">
        <title>Studying the diversity of plant-associated saprophytic bacteria and their role in host health and plant-pathogen interactions.</title>
        <authorList>
            <person name="Potnis N."/>
        </authorList>
    </citation>
    <scope>NUCLEOTIDE SEQUENCE</scope>
    <source>
        <strain evidence="2">F21</strain>
    </source>
</reference>
<accession>A0AB73GZU8</accession>
<evidence type="ECO:0008006" key="3">
    <source>
        <dbReference type="Google" id="ProtNLM"/>
    </source>
</evidence>
<evidence type="ECO:0000313" key="2">
    <source>
        <dbReference type="EMBL" id="MBB5671572.1"/>
    </source>
</evidence>
<dbReference type="EMBL" id="JACIIQ010000014">
    <property type="protein sequence ID" value="MBB5671572.1"/>
    <property type="molecule type" value="Genomic_DNA"/>
</dbReference>
<dbReference type="InterPro" id="IPR020610">
    <property type="entry name" value="Thiolase_AS"/>
</dbReference>
<protein>
    <recommendedName>
        <fullName evidence="3">Type IV secretion system protein VirB5</fullName>
    </recommendedName>
</protein>
<dbReference type="Proteomes" id="UP000528595">
    <property type="component" value="Unassembled WGS sequence"/>
</dbReference>
<sequence>MAGTQTNNFRADSSASAGACGCIGGVAPAPRQAANRTRWCFRLSFFPYQANSVRLAMTDHVRRSRVPFSRFAAGLLLSVGLCAGQAKAQVITHDPVTLESMIAEYGKDFERWKETLSQYQKEYAHYQQQLIKLQSLNFGITNMEDNFTERDPNYGMAAACSGAGSGLGSIMTSIKSMLPNMDGNLVTEQTKICQLMVMTENARYNESVRMLKRLIQRNKEFDQKIQSQRKGVGTSQGALAANDNEVARFVAQNSMDLDYWQAKLKAYDYYEASLKSDQRKLTKRAFDGNKEGGIPLVTQLVQAAALKAALSVD</sequence>
<feature type="coiled-coil region" evidence="1">
    <location>
        <begin position="102"/>
        <end position="136"/>
    </location>
</feature>
<comment type="caution">
    <text evidence="2">The sequence shown here is derived from an EMBL/GenBank/DDBJ whole genome shotgun (WGS) entry which is preliminary data.</text>
</comment>
<dbReference type="RefSeq" id="WP_311551649.1">
    <property type="nucleotide sequence ID" value="NZ_JACHNR010000004.1"/>
</dbReference>
<dbReference type="PROSITE" id="PS00099">
    <property type="entry name" value="THIOLASE_3"/>
    <property type="match status" value="1"/>
</dbReference>
<dbReference type="GO" id="GO:0016747">
    <property type="term" value="F:acyltransferase activity, transferring groups other than amino-acyl groups"/>
    <property type="evidence" value="ECO:0007669"/>
    <property type="project" value="InterPro"/>
</dbReference>
<proteinExistence type="predicted"/>
<organism evidence="2">
    <name type="scientific">Xanthomonas arboricola</name>
    <dbReference type="NCBI Taxonomy" id="56448"/>
    <lineage>
        <taxon>Bacteria</taxon>
        <taxon>Pseudomonadati</taxon>
        <taxon>Pseudomonadota</taxon>
        <taxon>Gammaproteobacteria</taxon>
        <taxon>Lysobacterales</taxon>
        <taxon>Lysobacteraceae</taxon>
        <taxon>Xanthomonas</taxon>
    </lineage>
</organism>
<evidence type="ECO:0000256" key="1">
    <source>
        <dbReference type="SAM" id="Coils"/>
    </source>
</evidence>
<dbReference type="AlphaFoldDB" id="A0AB73GZU8"/>